<feature type="domain" description="PIN" evidence="8">
    <location>
        <begin position="5"/>
        <end position="119"/>
    </location>
</feature>
<protein>
    <submittedName>
        <fullName evidence="9">PIN domain-containing protein</fullName>
    </submittedName>
</protein>
<reference evidence="9 10" key="1">
    <citation type="journal article" date="2017" name="Int. J. Syst. Evol. Microbiol.">
        <title>Mucilaginibacterpsychrotolerans sp. nov., isolated from peatlands.</title>
        <authorList>
            <person name="Deng Y."/>
            <person name="Shen L."/>
            <person name="Xu B."/>
            <person name="Liu Y."/>
            <person name="Gu Z."/>
            <person name="Liu H."/>
            <person name="Zhou Y."/>
        </authorList>
    </citation>
    <scope>NUCLEOTIDE SEQUENCE [LARGE SCALE GENOMIC DNA]</scope>
    <source>
        <strain evidence="9 10">NH7-4</strain>
    </source>
</reference>
<keyword evidence="5" id="KW-0378">Hydrolase</keyword>
<evidence type="ECO:0000313" key="9">
    <source>
        <dbReference type="EMBL" id="TFF39226.1"/>
    </source>
</evidence>
<dbReference type="Proteomes" id="UP000297540">
    <property type="component" value="Unassembled WGS sequence"/>
</dbReference>
<evidence type="ECO:0000256" key="5">
    <source>
        <dbReference type="ARBA" id="ARBA00022801"/>
    </source>
</evidence>
<name>A0A4Y8SLG5_9SPHI</name>
<dbReference type="CDD" id="cd18738">
    <property type="entry name" value="PIN_VapC4-5_FitB-like"/>
    <property type="match status" value="1"/>
</dbReference>
<comment type="cofactor">
    <cofactor evidence="1">
        <name>Mg(2+)</name>
        <dbReference type="ChEBI" id="CHEBI:18420"/>
    </cofactor>
</comment>
<dbReference type="OrthoDB" id="676982at2"/>
<dbReference type="PANTHER" id="PTHR33653">
    <property type="entry name" value="RIBONUCLEASE VAPC2"/>
    <property type="match status" value="1"/>
</dbReference>
<evidence type="ECO:0000256" key="4">
    <source>
        <dbReference type="ARBA" id="ARBA00022723"/>
    </source>
</evidence>
<proteinExistence type="inferred from homology"/>
<evidence type="ECO:0000259" key="8">
    <source>
        <dbReference type="Pfam" id="PF01850"/>
    </source>
</evidence>
<sequence length="131" mass="14493">MAKSYLIDTSAIIKYLNGSFSETGLKFIDGIIDSESSLSFITEIELQVWDPPNKSDLGVYQLFVYQADIIGIDDSIIAETIRIRKAYKLKLPDALIAATASVNRLTLIADNDKDFGKVTALKYLNPNSITI</sequence>
<dbReference type="InterPro" id="IPR002716">
    <property type="entry name" value="PIN_dom"/>
</dbReference>
<keyword evidence="6" id="KW-0460">Magnesium</keyword>
<dbReference type="RefSeq" id="WP_133227745.1">
    <property type="nucleotide sequence ID" value="NZ_SOZE01000004.1"/>
</dbReference>
<dbReference type="AlphaFoldDB" id="A0A4Y8SLG5"/>
<evidence type="ECO:0000256" key="6">
    <source>
        <dbReference type="ARBA" id="ARBA00022842"/>
    </source>
</evidence>
<gene>
    <name evidence="9" type="ORF">E2R66_06290</name>
</gene>
<dbReference type="Gene3D" id="3.40.50.1010">
    <property type="entry name" value="5'-nuclease"/>
    <property type="match status" value="1"/>
</dbReference>
<dbReference type="Pfam" id="PF01850">
    <property type="entry name" value="PIN"/>
    <property type="match status" value="1"/>
</dbReference>
<keyword evidence="4" id="KW-0479">Metal-binding</keyword>
<evidence type="ECO:0000313" key="10">
    <source>
        <dbReference type="Proteomes" id="UP000297540"/>
    </source>
</evidence>
<dbReference type="GO" id="GO:0004518">
    <property type="term" value="F:nuclease activity"/>
    <property type="evidence" value="ECO:0007669"/>
    <property type="project" value="UniProtKB-KW"/>
</dbReference>
<evidence type="ECO:0000256" key="7">
    <source>
        <dbReference type="ARBA" id="ARBA00038093"/>
    </source>
</evidence>
<dbReference type="GO" id="GO:0046872">
    <property type="term" value="F:metal ion binding"/>
    <property type="evidence" value="ECO:0007669"/>
    <property type="project" value="UniProtKB-KW"/>
</dbReference>
<keyword evidence="3" id="KW-0540">Nuclease</keyword>
<dbReference type="GO" id="GO:0016787">
    <property type="term" value="F:hydrolase activity"/>
    <property type="evidence" value="ECO:0007669"/>
    <property type="project" value="UniProtKB-KW"/>
</dbReference>
<evidence type="ECO:0000256" key="1">
    <source>
        <dbReference type="ARBA" id="ARBA00001946"/>
    </source>
</evidence>
<keyword evidence="10" id="KW-1185">Reference proteome</keyword>
<dbReference type="SUPFAM" id="SSF88723">
    <property type="entry name" value="PIN domain-like"/>
    <property type="match status" value="1"/>
</dbReference>
<accession>A0A4Y8SLG5</accession>
<comment type="similarity">
    <text evidence="7">Belongs to the PINc/VapC protein family.</text>
</comment>
<keyword evidence="2" id="KW-1277">Toxin-antitoxin system</keyword>
<dbReference type="PANTHER" id="PTHR33653:SF1">
    <property type="entry name" value="RIBONUCLEASE VAPC2"/>
    <property type="match status" value="1"/>
</dbReference>
<dbReference type="EMBL" id="SOZE01000004">
    <property type="protein sequence ID" value="TFF39226.1"/>
    <property type="molecule type" value="Genomic_DNA"/>
</dbReference>
<evidence type="ECO:0000256" key="2">
    <source>
        <dbReference type="ARBA" id="ARBA00022649"/>
    </source>
</evidence>
<comment type="caution">
    <text evidence="9">The sequence shown here is derived from an EMBL/GenBank/DDBJ whole genome shotgun (WGS) entry which is preliminary data.</text>
</comment>
<organism evidence="9 10">
    <name type="scientific">Mucilaginibacter psychrotolerans</name>
    <dbReference type="NCBI Taxonomy" id="1524096"/>
    <lineage>
        <taxon>Bacteria</taxon>
        <taxon>Pseudomonadati</taxon>
        <taxon>Bacteroidota</taxon>
        <taxon>Sphingobacteriia</taxon>
        <taxon>Sphingobacteriales</taxon>
        <taxon>Sphingobacteriaceae</taxon>
        <taxon>Mucilaginibacter</taxon>
    </lineage>
</organism>
<dbReference type="InterPro" id="IPR029060">
    <property type="entry name" value="PIN-like_dom_sf"/>
</dbReference>
<evidence type="ECO:0000256" key="3">
    <source>
        <dbReference type="ARBA" id="ARBA00022722"/>
    </source>
</evidence>
<dbReference type="InterPro" id="IPR050556">
    <property type="entry name" value="Type_II_TA_system_RNase"/>
</dbReference>